<reference evidence="1 2" key="1">
    <citation type="journal article" date="2020" name="Cell">
        <title>Large-Scale Comparative Analyses of Tick Genomes Elucidate Their Genetic Diversity and Vector Capacities.</title>
        <authorList>
            <consortium name="Tick Genome and Microbiome Consortium (TIGMIC)"/>
            <person name="Jia N."/>
            <person name="Wang J."/>
            <person name="Shi W."/>
            <person name="Du L."/>
            <person name="Sun Y."/>
            <person name="Zhan W."/>
            <person name="Jiang J.F."/>
            <person name="Wang Q."/>
            <person name="Zhang B."/>
            <person name="Ji P."/>
            <person name="Bell-Sakyi L."/>
            <person name="Cui X.M."/>
            <person name="Yuan T.T."/>
            <person name="Jiang B.G."/>
            <person name="Yang W.F."/>
            <person name="Lam T.T."/>
            <person name="Chang Q.C."/>
            <person name="Ding S.J."/>
            <person name="Wang X.J."/>
            <person name="Zhu J.G."/>
            <person name="Ruan X.D."/>
            <person name="Zhao L."/>
            <person name="Wei J.T."/>
            <person name="Ye R.Z."/>
            <person name="Que T.C."/>
            <person name="Du C.H."/>
            <person name="Zhou Y.H."/>
            <person name="Cheng J.X."/>
            <person name="Dai P.F."/>
            <person name="Guo W.B."/>
            <person name="Han X.H."/>
            <person name="Huang E.J."/>
            <person name="Li L.F."/>
            <person name="Wei W."/>
            <person name="Gao Y.C."/>
            <person name="Liu J.Z."/>
            <person name="Shao H.Z."/>
            <person name="Wang X."/>
            <person name="Wang C.C."/>
            <person name="Yang T.C."/>
            <person name="Huo Q.B."/>
            <person name="Li W."/>
            <person name="Chen H.Y."/>
            <person name="Chen S.E."/>
            <person name="Zhou L.G."/>
            <person name="Ni X.B."/>
            <person name="Tian J.H."/>
            <person name="Sheng Y."/>
            <person name="Liu T."/>
            <person name="Pan Y.S."/>
            <person name="Xia L.Y."/>
            <person name="Li J."/>
            <person name="Zhao F."/>
            <person name="Cao W.C."/>
        </authorList>
    </citation>
    <scope>NUCLEOTIDE SEQUENCE [LARGE SCALE GENOMIC DNA]</scope>
    <source>
        <strain evidence="1">Iper-2018</strain>
    </source>
</reference>
<name>A0AC60P4G6_IXOPE</name>
<evidence type="ECO:0000313" key="1">
    <source>
        <dbReference type="EMBL" id="KAG0414307.1"/>
    </source>
</evidence>
<organism evidence="1 2">
    <name type="scientific">Ixodes persulcatus</name>
    <name type="common">Taiga tick</name>
    <dbReference type="NCBI Taxonomy" id="34615"/>
    <lineage>
        <taxon>Eukaryota</taxon>
        <taxon>Metazoa</taxon>
        <taxon>Ecdysozoa</taxon>
        <taxon>Arthropoda</taxon>
        <taxon>Chelicerata</taxon>
        <taxon>Arachnida</taxon>
        <taxon>Acari</taxon>
        <taxon>Parasitiformes</taxon>
        <taxon>Ixodida</taxon>
        <taxon>Ixodoidea</taxon>
        <taxon>Ixodidae</taxon>
        <taxon>Ixodinae</taxon>
        <taxon>Ixodes</taxon>
    </lineage>
</organism>
<dbReference type="Proteomes" id="UP000805193">
    <property type="component" value="Unassembled WGS sequence"/>
</dbReference>
<protein>
    <submittedName>
        <fullName evidence="1">Uncharacterized protein</fullName>
    </submittedName>
</protein>
<accession>A0AC60P4G6</accession>
<proteinExistence type="predicted"/>
<comment type="caution">
    <text evidence="1">The sequence shown here is derived from an EMBL/GenBank/DDBJ whole genome shotgun (WGS) entry which is preliminary data.</text>
</comment>
<gene>
    <name evidence="1" type="ORF">HPB47_008537</name>
</gene>
<sequence length="141" mass="15431">MAETPHESMDQDPTDKSVRDHEPPGDTSELQGSQTHTTGEGSGSFQDCSTVHQDEGNNLPWTETLRRRDKRRSARNLQKPDNVPEASTRESVRSNKAADTGKGGKNRISPSASPNNPAKNGGSQTKRKPVAERLPPLPRDH</sequence>
<dbReference type="EMBL" id="JABSTQ010011189">
    <property type="protein sequence ID" value="KAG0414307.1"/>
    <property type="molecule type" value="Genomic_DNA"/>
</dbReference>
<keyword evidence="2" id="KW-1185">Reference proteome</keyword>
<evidence type="ECO:0000313" key="2">
    <source>
        <dbReference type="Proteomes" id="UP000805193"/>
    </source>
</evidence>